<dbReference type="PRINTS" id="PR00111">
    <property type="entry name" value="ABHYDROLASE"/>
</dbReference>
<dbReference type="EMBL" id="CP038015">
    <property type="protein sequence ID" value="QBP42447.1"/>
    <property type="molecule type" value="Genomic_DNA"/>
</dbReference>
<dbReference type="RefSeq" id="WP_134210996.1">
    <property type="nucleotide sequence ID" value="NZ_CP038015.1"/>
</dbReference>
<sequence length="266" mass="30010">MNTDILKRNRVNVSGNGSKTIVFAHGFGCDQLVWNEVAPFFKKDYKVVLFDYVGSGNSDKSQYSTERYNSLQGYAQDLIEVCDALNLTNIVFVGHSVSSMIGVLASNERPDLMEKLIMISPSPHYLNESHYRGGFEKSDIDELLDMMEKNYKEWAKYLAPVAMGNEERPGLTKDFEKQLCSNDPVIARQFAEVTFSSDVRNELYKVATPTLILQTENDAIAPVEVGEFVHWKISNSEFVLMQATGHNPHITYPEETVTCIKAFLAK</sequence>
<evidence type="ECO:0000259" key="3">
    <source>
        <dbReference type="Pfam" id="PF12697"/>
    </source>
</evidence>
<proteinExistence type="inferred from homology"/>
<evidence type="ECO:0000313" key="4">
    <source>
        <dbReference type="EMBL" id="QBP42447.1"/>
    </source>
</evidence>
<dbReference type="OrthoDB" id="9780932at2"/>
<name>A0A4P7A0Y5_9BACL</name>
<dbReference type="SUPFAM" id="SSF53474">
    <property type="entry name" value="alpha/beta-Hydrolases"/>
    <property type="match status" value="1"/>
</dbReference>
<dbReference type="Proteomes" id="UP000294292">
    <property type="component" value="Chromosome"/>
</dbReference>
<dbReference type="Gene3D" id="3.40.50.1820">
    <property type="entry name" value="alpha/beta hydrolase"/>
    <property type="match status" value="1"/>
</dbReference>
<dbReference type="InterPro" id="IPR029058">
    <property type="entry name" value="AB_hydrolase_fold"/>
</dbReference>
<organism evidence="4 5">
    <name type="scientific">Paenisporosarcina antarctica</name>
    <dbReference type="NCBI Taxonomy" id="417367"/>
    <lineage>
        <taxon>Bacteria</taxon>
        <taxon>Bacillati</taxon>
        <taxon>Bacillota</taxon>
        <taxon>Bacilli</taxon>
        <taxon>Bacillales</taxon>
        <taxon>Caryophanaceae</taxon>
        <taxon>Paenisporosarcina</taxon>
    </lineage>
</organism>
<dbReference type="Pfam" id="PF12697">
    <property type="entry name" value="Abhydrolase_6"/>
    <property type="match status" value="1"/>
</dbReference>
<dbReference type="AlphaFoldDB" id="A0A4P7A0Y5"/>
<dbReference type="GO" id="GO:0016787">
    <property type="term" value="F:hydrolase activity"/>
    <property type="evidence" value="ECO:0007669"/>
    <property type="project" value="UniProtKB-KW"/>
</dbReference>
<keyword evidence="5" id="KW-1185">Reference proteome</keyword>
<evidence type="ECO:0000256" key="2">
    <source>
        <dbReference type="ARBA" id="ARBA00022801"/>
    </source>
</evidence>
<dbReference type="KEGG" id="panc:E2636_15390"/>
<evidence type="ECO:0000313" key="5">
    <source>
        <dbReference type="Proteomes" id="UP000294292"/>
    </source>
</evidence>
<keyword evidence="2 4" id="KW-0378">Hydrolase</keyword>
<reference evidence="4 5" key="1">
    <citation type="submission" date="2019-03" db="EMBL/GenBank/DDBJ databases">
        <title>Complete genome sequence of Paenisporosarcina antarctica CGMCC 1.6503T.</title>
        <authorList>
            <person name="Rong J.-C."/>
            <person name="Chi N.-Y."/>
            <person name="Zhang Q.-F."/>
        </authorList>
    </citation>
    <scope>NUCLEOTIDE SEQUENCE [LARGE SCALE GENOMIC DNA]</scope>
    <source>
        <strain evidence="4 5">CGMCC 1.6503</strain>
    </source>
</reference>
<comment type="similarity">
    <text evidence="1">Belongs to the AB hydrolase superfamily.</text>
</comment>
<feature type="domain" description="AB hydrolase-1" evidence="3">
    <location>
        <begin position="21"/>
        <end position="257"/>
    </location>
</feature>
<dbReference type="InterPro" id="IPR000073">
    <property type="entry name" value="AB_hydrolase_1"/>
</dbReference>
<protein>
    <submittedName>
        <fullName evidence="4">Alpha/beta hydrolase</fullName>
    </submittedName>
</protein>
<dbReference type="PANTHER" id="PTHR43039">
    <property type="entry name" value="ESTERASE-RELATED"/>
    <property type="match status" value="1"/>
</dbReference>
<gene>
    <name evidence="4" type="ORF">E2636_15390</name>
</gene>
<dbReference type="FunFam" id="3.40.50.1820:FF:000042">
    <property type="entry name" value="probable strigolactone esterase DAD2"/>
    <property type="match status" value="1"/>
</dbReference>
<evidence type="ECO:0000256" key="1">
    <source>
        <dbReference type="ARBA" id="ARBA00008645"/>
    </source>
</evidence>
<accession>A0A4P7A0Y5</accession>